<keyword evidence="6" id="KW-0378">Hydrolase</keyword>
<keyword evidence="3" id="KW-0408">Iron</keyword>
<feature type="domain" description="HhH-GPD" evidence="5">
    <location>
        <begin position="37"/>
        <end position="195"/>
    </location>
</feature>
<dbReference type="GO" id="GO:0004519">
    <property type="term" value="F:endonuclease activity"/>
    <property type="evidence" value="ECO:0007669"/>
    <property type="project" value="UniProtKB-KW"/>
</dbReference>
<gene>
    <name evidence="6" type="ORF">ACFQ22_04305</name>
</gene>
<dbReference type="Gene3D" id="1.10.340.30">
    <property type="entry name" value="Hypothetical protein, domain 2"/>
    <property type="match status" value="1"/>
</dbReference>
<dbReference type="InterPro" id="IPR011257">
    <property type="entry name" value="DNA_glycosylase"/>
</dbReference>
<evidence type="ECO:0000256" key="2">
    <source>
        <dbReference type="ARBA" id="ARBA00022723"/>
    </source>
</evidence>
<evidence type="ECO:0000313" key="7">
    <source>
        <dbReference type="Proteomes" id="UP001597156"/>
    </source>
</evidence>
<dbReference type="InterPro" id="IPR003265">
    <property type="entry name" value="HhH-GPD_domain"/>
</dbReference>
<keyword evidence="1" id="KW-0004">4Fe-4S</keyword>
<dbReference type="SUPFAM" id="SSF48150">
    <property type="entry name" value="DNA-glycosylase"/>
    <property type="match status" value="1"/>
</dbReference>
<keyword evidence="6" id="KW-0255">Endonuclease</keyword>
<evidence type="ECO:0000259" key="5">
    <source>
        <dbReference type="SMART" id="SM00478"/>
    </source>
</evidence>
<dbReference type="Pfam" id="PF00730">
    <property type="entry name" value="HhH-GPD"/>
    <property type="match status" value="1"/>
</dbReference>
<dbReference type="RefSeq" id="WP_121978463.1">
    <property type="nucleotide sequence ID" value="NZ_JBHTLH010000011.1"/>
</dbReference>
<proteinExistence type="predicted"/>
<dbReference type="CDD" id="cd00056">
    <property type="entry name" value="ENDO3c"/>
    <property type="match status" value="1"/>
</dbReference>
<comment type="caution">
    <text evidence="6">The sequence shown here is derived from an EMBL/GenBank/DDBJ whole genome shotgun (WGS) entry which is preliminary data.</text>
</comment>
<evidence type="ECO:0000313" key="6">
    <source>
        <dbReference type="EMBL" id="MFD1124583.1"/>
    </source>
</evidence>
<evidence type="ECO:0000256" key="3">
    <source>
        <dbReference type="ARBA" id="ARBA00023004"/>
    </source>
</evidence>
<dbReference type="PANTHER" id="PTHR10359:SF19">
    <property type="entry name" value="DNA REPAIR GLYCOSYLASE MJ1434-RELATED"/>
    <property type="match status" value="1"/>
</dbReference>
<keyword evidence="4" id="KW-0411">Iron-sulfur</keyword>
<dbReference type="EMBL" id="JBHTLH010000011">
    <property type="protein sequence ID" value="MFD1124583.1"/>
    <property type="molecule type" value="Genomic_DNA"/>
</dbReference>
<dbReference type="Proteomes" id="UP001597156">
    <property type="component" value="Unassembled WGS sequence"/>
</dbReference>
<evidence type="ECO:0000256" key="4">
    <source>
        <dbReference type="ARBA" id="ARBA00023014"/>
    </source>
</evidence>
<sequence length="219" mass="25480">MAEINPMPLYQRMLAEMGPQHWWPAETKMEIVIGAILVQNTNWKNVDLALQNLRQATQLNPKRILKLSNSQLQQLIRPSGFYVHKAKSLFEVLAWFDRYDNQFSEIVNQYSRAKLRQALLNLTGIGEETADSLLVYVFDQPVFIADKYARNLFQFLGYQNINTYAKLKRRIKLPSNFKSQDAKEFHGLIDEFGKQVKTNDQFKQSFLNGFSLRKQTSLG</sequence>
<evidence type="ECO:0000256" key="1">
    <source>
        <dbReference type="ARBA" id="ARBA00022485"/>
    </source>
</evidence>
<organism evidence="6 7">
    <name type="scientific">Lentilactobacillus raoultii</name>
    <dbReference type="NCBI Taxonomy" id="1987503"/>
    <lineage>
        <taxon>Bacteria</taxon>
        <taxon>Bacillati</taxon>
        <taxon>Bacillota</taxon>
        <taxon>Bacilli</taxon>
        <taxon>Lactobacillales</taxon>
        <taxon>Lactobacillaceae</taxon>
        <taxon>Lentilactobacillus</taxon>
    </lineage>
</organism>
<reference evidence="7" key="1">
    <citation type="journal article" date="2019" name="Int. J. Syst. Evol. Microbiol.">
        <title>The Global Catalogue of Microorganisms (GCM) 10K type strain sequencing project: providing services to taxonomists for standard genome sequencing and annotation.</title>
        <authorList>
            <consortium name="The Broad Institute Genomics Platform"/>
            <consortium name="The Broad Institute Genome Sequencing Center for Infectious Disease"/>
            <person name="Wu L."/>
            <person name="Ma J."/>
        </authorList>
    </citation>
    <scope>NUCLEOTIDE SEQUENCE [LARGE SCALE GENOMIC DNA]</scope>
    <source>
        <strain evidence="7">CCUG 71848</strain>
    </source>
</reference>
<accession>A0ABW3PL34</accession>
<keyword evidence="2" id="KW-0479">Metal-binding</keyword>
<dbReference type="SMART" id="SM00478">
    <property type="entry name" value="ENDO3c"/>
    <property type="match status" value="1"/>
</dbReference>
<protein>
    <submittedName>
        <fullName evidence="6">Endonuclease III domain-containing protein</fullName>
    </submittedName>
</protein>
<keyword evidence="7" id="KW-1185">Reference proteome</keyword>
<keyword evidence="6" id="KW-0540">Nuclease</keyword>
<name>A0ABW3PL34_9LACO</name>
<dbReference type="PIRSF" id="PIRSF001435">
    <property type="entry name" value="Nth"/>
    <property type="match status" value="1"/>
</dbReference>
<dbReference type="PANTHER" id="PTHR10359">
    <property type="entry name" value="A/G-SPECIFIC ADENINE GLYCOSYLASE/ENDONUCLEASE III"/>
    <property type="match status" value="1"/>
</dbReference>